<reference evidence="1 2" key="1">
    <citation type="submission" date="2013-11" db="EMBL/GenBank/DDBJ databases">
        <title>The Genome Sequence of Phytophthora parasitica P1976.</title>
        <authorList>
            <consortium name="The Broad Institute Genomics Platform"/>
            <person name="Russ C."/>
            <person name="Tyler B."/>
            <person name="Panabieres F."/>
            <person name="Shan W."/>
            <person name="Tripathy S."/>
            <person name="Grunwald N."/>
            <person name="Machado M."/>
            <person name="Johnson C.S."/>
            <person name="Walker B."/>
            <person name="Young S."/>
            <person name="Zeng Q."/>
            <person name="Gargeya S."/>
            <person name="Fitzgerald M."/>
            <person name="Haas B."/>
            <person name="Abouelleil A."/>
            <person name="Allen A.W."/>
            <person name="Alvarado L."/>
            <person name="Arachchi H.M."/>
            <person name="Berlin A.M."/>
            <person name="Chapman S.B."/>
            <person name="Gainer-Dewar J."/>
            <person name="Goldberg J."/>
            <person name="Griggs A."/>
            <person name="Gujja S."/>
            <person name="Hansen M."/>
            <person name="Howarth C."/>
            <person name="Imamovic A."/>
            <person name="Ireland A."/>
            <person name="Larimer J."/>
            <person name="McCowan C."/>
            <person name="Murphy C."/>
            <person name="Pearson M."/>
            <person name="Poon T.W."/>
            <person name="Priest M."/>
            <person name="Roberts A."/>
            <person name="Saif S."/>
            <person name="Shea T."/>
            <person name="Sisk P."/>
            <person name="Sykes S."/>
            <person name="Wortman J."/>
            <person name="Nusbaum C."/>
            <person name="Birren B."/>
        </authorList>
    </citation>
    <scope>NUCLEOTIDE SEQUENCE [LARGE SCALE GENOMIC DNA]</scope>
    <source>
        <strain evidence="1 2">P1976</strain>
    </source>
</reference>
<protein>
    <submittedName>
        <fullName evidence="1">Uncharacterized protein</fullName>
    </submittedName>
</protein>
<organism evidence="1 2">
    <name type="scientific">Phytophthora nicotianae P1976</name>
    <dbReference type="NCBI Taxonomy" id="1317066"/>
    <lineage>
        <taxon>Eukaryota</taxon>
        <taxon>Sar</taxon>
        <taxon>Stramenopiles</taxon>
        <taxon>Oomycota</taxon>
        <taxon>Peronosporomycetes</taxon>
        <taxon>Peronosporales</taxon>
        <taxon>Peronosporaceae</taxon>
        <taxon>Phytophthora</taxon>
    </lineage>
</organism>
<accession>A0A081AYS9</accession>
<gene>
    <name evidence="1" type="ORF">F444_02022</name>
</gene>
<dbReference type="EMBL" id="ANJA01000376">
    <property type="protein sequence ID" value="ETO84040.1"/>
    <property type="molecule type" value="Genomic_DNA"/>
</dbReference>
<dbReference type="AlphaFoldDB" id="A0A081AYS9"/>
<evidence type="ECO:0000313" key="2">
    <source>
        <dbReference type="Proteomes" id="UP000028582"/>
    </source>
</evidence>
<dbReference type="Proteomes" id="UP000028582">
    <property type="component" value="Unassembled WGS sequence"/>
</dbReference>
<evidence type="ECO:0000313" key="1">
    <source>
        <dbReference type="EMBL" id="ETO84040.1"/>
    </source>
</evidence>
<comment type="caution">
    <text evidence="1">The sequence shown here is derived from an EMBL/GenBank/DDBJ whole genome shotgun (WGS) entry which is preliminary data.</text>
</comment>
<sequence>MGLRNKPKPKEACKLSETGQWLLRPAELPHRAMYMGLETIL</sequence>
<proteinExistence type="predicted"/>
<name>A0A081AYS9_PHYNI</name>